<evidence type="ECO:0000313" key="3">
    <source>
        <dbReference type="Proteomes" id="UP001165121"/>
    </source>
</evidence>
<protein>
    <submittedName>
        <fullName evidence="2">Unnamed protein product</fullName>
    </submittedName>
</protein>
<evidence type="ECO:0000256" key="1">
    <source>
        <dbReference type="SAM" id="MobiDB-lite"/>
    </source>
</evidence>
<accession>A0A9W6YN45</accession>
<proteinExistence type="predicted"/>
<gene>
    <name evidence="2" type="ORF">Pfra01_002875100</name>
</gene>
<reference evidence="2" key="1">
    <citation type="submission" date="2023-04" db="EMBL/GenBank/DDBJ databases">
        <title>Phytophthora fragariaefolia NBRC 109709.</title>
        <authorList>
            <person name="Ichikawa N."/>
            <person name="Sato H."/>
            <person name="Tonouchi N."/>
        </authorList>
    </citation>
    <scope>NUCLEOTIDE SEQUENCE</scope>
    <source>
        <strain evidence="2">NBRC 109709</strain>
    </source>
</reference>
<evidence type="ECO:0000313" key="2">
    <source>
        <dbReference type="EMBL" id="GMF81685.1"/>
    </source>
</evidence>
<feature type="region of interest" description="Disordered" evidence="1">
    <location>
        <begin position="23"/>
        <end position="45"/>
    </location>
</feature>
<dbReference type="Proteomes" id="UP001165121">
    <property type="component" value="Unassembled WGS sequence"/>
</dbReference>
<comment type="caution">
    <text evidence="2">The sequence shown here is derived from an EMBL/GenBank/DDBJ whole genome shotgun (WGS) entry which is preliminary data.</text>
</comment>
<keyword evidence="3" id="KW-1185">Reference proteome</keyword>
<dbReference type="EMBL" id="BSXT01010675">
    <property type="protein sequence ID" value="GMF81685.1"/>
    <property type="molecule type" value="Genomic_DNA"/>
</dbReference>
<feature type="compositionally biased region" description="Basic and acidic residues" evidence="1">
    <location>
        <begin position="34"/>
        <end position="45"/>
    </location>
</feature>
<sequence>MVVIQGSDTETIRINQITESRANDTIRRNSKGNYGKDEDNHAAPRCSDEVSVKVDNETSCGGYGVDDECVTYAYDTGKAVDA</sequence>
<dbReference type="AlphaFoldDB" id="A0A9W6YN45"/>
<name>A0A9W6YN45_9STRA</name>
<organism evidence="2 3">
    <name type="scientific">Phytophthora fragariaefolia</name>
    <dbReference type="NCBI Taxonomy" id="1490495"/>
    <lineage>
        <taxon>Eukaryota</taxon>
        <taxon>Sar</taxon>
        <taxon>Stramenopiles</taxon>
        <taxon>Oomycota</taxon>
        <taxon>Peronosporomycetes</taxon>
        <taxon>Peronosporales</taxon>
        <taxon>Peronosporaceae</taxon>
        <taxon>Phytophthora</taxon>
    </lineage>
</organism>